<keyword evidence="4" id="KW-0472">Membrane</keyword>
<dbReference type="RefSeq" id="WP_194182529.1">
    <property type="nucleotide sequence ID" value="NZ_JADGIK010000003.1"/>
</dbReference>
<dbReference type="Pfam" id="PF14322">
    <property type="entry name" value="SusD-like_3"/>
    <property type="match status" value="1"/>
</dbReference>
<sequence length="518" mass="57197">MKKNIIKSLVLSALLGSAGVMTSCNDAVDIIQEGELNEAAIFTSVSNLEKYLEGDVYSAADPSNEIYLSAVISDEVKPGYRSGGQEYSLHRHFLSSNEEYTSNIWAQHYKLINRVNRLLAGAEKITPTAAETAKYNKIIGEAKALRAWAYVQLSAYFSTDMKDQNALGVILLKDVPNAEQKLPRVTNAEVYALIEEDLAFANSVLSTGADHYRVDLNFVNALQARFNLYKGNYELAKQYANEVISGSGLVLTDASSVINEDLGEVGSPEWNEGFYKTEGSFSAYRNIWNDTARGEIITSFERMGSGPTGNIGSYFNTNNSNYDGSPMWVWGRNLFNIFDQTAGDVRRLSYVDPTALIDEDYATASSPFNSDVLVIDKYPGKTNFSTKNDLKVFRLAEMYLIVAEAEAKSGNLAQANAAVQAIREARNYLGLAATPTYTSVADALKDILKERRVELALEGHRFIDLKRLAIEAGVTMDRNATDDIVETQNLENGSYKYTLPIPLKEISANSTIQQNPGY</sequence>
<protein>
    <submittedName>
        <fullName evidence="9">RagB/SusD family nutrient uptake outer membrane protein</fullName>
    </submittedName>
</protein>
<dbReference type="AlphaFoldDB" id="A0A8J7FVC4"/>
<evidence type="ECO:0000313" key="9">
    <source>
        <dbReference type="EMBL" id="MBF0596981.1"/>
    </source>
</evidence>
<name>A0A8J7FVC4_9FLAO</name>
<proteinExistence type="inferred from homology"/>
<evidence type="ECO:0000256" key="4">
    <source>
        <dbReference type="ARBA" id="ARBA00023136"/>
    </source>
</evidence>
<evidence type="ECO:0000313" key="10">
    <source>
        <dbReference type="Proteomes" id="UP000608754"/>
    </source>
</evidence>
<accession>A0A8J7FVC4</accession>
<dbReference type="EMBL" id="JADGIK010000003">
    <property type="protein sequence ID" value="MBF0596981.1"/>
    <property type="molecule type" value="Genomic_DNA"/>
</dbReference>
<keyword evidence="5" id="KW-0998">Cell outer membrane</keyword>
<evidence type="ECO:0000256" key="2">
    <source>
        <dbReference type="ARBA" id="ARBA00006275"/>
    </source>
</evidence>
<evidence type="ECO:0000256" key="3">
    <source>
        <dbReference type="ARBA" id="ARBA00022729"/>
    </source>
</evidence>
<comment type="similarity">
    <text evidence="2">Belongs to the SusD family.</text>
</comment>
<dbReference type="Gene3D" id="1.25.40.390">
    <property type="match status" value="1"/>
</dbReference>
<keyword evidence="10" id="KW-1185">Reference proteome</keyword>
<feature type="signal peptide" evidence="6">
    <location>
        <begin position="1"/>
        <end position="22"/>
    </location>
</feature>
<evidence type="ECO:0000256" key="6">
    <source>
        <dbReference type="SAM" id="SignalP"/>
    </source>
</evidence>
<feature type="domain" description="RagB/SusD" evidence="7">
    <location>
        <begin position="381"/>
        <end position="518"/>
    </location>
</feature>
<dbReference type="GO" id="GO:0009279">
    <property type="term" value="C:cell outer membrane"/>
    <property type="evidence" value="ECO:0007669"/>
    <property type="project" value="UniProtKB-SubCell"/>
</dbReference>
<comment type="subcellular location">
    <subcellularLocation>
        <location evidence="1">Cell outer membrane</location>
    </subcellularLocation>
</comment>
<evidence type="ECO:0000256" key="1">
    <source>
        <dbReference type="ARBA" id="ARBA00004442"/>
    </source>
</evidence>
<organism evidence="9 10">
    <name type="scientific">Faecalibacter rhinopitheci</name>
    <dbReference type="NCBI Taxonomy" id="2779678"/>
    <lineage>
        <taxon>Bacteria</taxon>
        <taxon>Pseudomonadati</taxon>
        <taxon>Bacteroidota</taxon>
        <taxon>Flavobacteriia</taxon>
        <taxon>Flavobacteriales</taxon>
        <taxon>Weeksellaceae</taxon>
        <taxon>Faecalibacter</taxon>
    </lineage>
</organism>
<evidence type="ECO:0000259" key="8">
    <source>
        <dbReference type="Pfam" id="PF14322"/>
    </source>
</evidence>
<evidence type="ECO:0000259" key="7">
    <source>
        <dbReference type="Pfam" id="PF07980"/>
    </source>
</evidence>
<reference evidence="9" key="1">
    <citation type="submission" date="2020-10" db="EMBL/GenBank/DDBJ databases">
        <authorList>
            <person name="Lu T."/>
            <person name="Wang Q."/>
            <person name="Han X."/>
        </authorList>
    </citation>
    <scope>NUCLEOTIDE SEQUENCE</scope>
    <source>
        <strain evidence="9">WQ 117</strain>
    </source>
</reference>
<dbReference type="InterPro" id="IPR012944">
    <property type="entry name" value="SusD_RagB_dom"/>
</dbReference>
<dbReference type="SUPFAM" id="SSF48452">
    <property type="entry name" value="TPR-like"/>
    <property type="match status" value="1"/>
</dbReference>
<dbReference type="Proteomes" id="UP000608754">
    <property type="component" value="Unassembled WGS sequence"/>
</dbReference>
<dbReference type="InterPro" id="IPR033985">
    <property type="entry name" value="SusD-like_N"/>
</dbReference>
<feature type="domain" description="SusD-like N-terminal" evidence="8">
    <location>
        <begin position="85"/>
        <end position="209"/>
    </location>
</feature>
<gene>
    <name evidence="9" type="ORF">IM532_05910</name>
</gene>
<keyword evidence="3 6" id="KW-0732">Signal</keyword>
<dbReference type="PROSITE" id="PS51257">
    <property type="entry name" value="PROKAR_LIPOPROTEIN"/>
    <property type="match status" value="1"/>
</dbReference>
<dbReference type="InterPro" id="IPR011990">
    <property type="entry name" value="TPR-like_helical_dom_sf"/>
</dbReference>
<comment type="caution">
    <text evidence="9">The sequence shown here is derived from an EMBL/GenBank/DDBJ whole genome shotgun (WGS) entry which is preliminary data.</text>
</comment>
<dbReference type="Pfam" id="PF07980">
    <property type="entry name" value="SusD_RagB"/>
    <property type="match status" value="1"/>
</dbReference>
<evidence type="ECO:0000256" key="5">
    <source>
        <dbReference type="ARBA" id="ARBA00023237"/>
    </source>
</evidence>
<feature type="chain" id="PRO_5035280345" evidence="6">
    <location>
        <begin position="23"/>
        <end position="518"/>
    </location>
</feature>